<comment type="caution">
    <text evidence="12">The sequence shown here is derived from an EMBL/GenBank/DDBJ whole genome shotgun (WGS) entry which is preliminary data.</text>
</comment>
<proteinExistence type="inferred from homology"/>
<evidence type="ECO:0000256" key="11">
    <source>
        <dbReference type="SAM" id="MobiDB-lite"/>
    </source>
</evidence>
<dbReference type="SUPFAM" id="SSF53448">
    <property type="entry name" value="Nucleotide-diphospho-sugar transferases"/>
    <property type="match status" value="1"/>
</dbReference>
<dbReference type="GO" id="GO:0000026">
    <property type="term" value="F:alpha-1,2-mannosyltransferase activity"/>
    <property type="evidence" value="ECO:0007669"/>
    <property type="project" value="TreeGrafter"/>
</dbReference>
<feature type="compositionally biased region" description="Basic and acidic residues" evidence="11">
    <location>
        <begin position="47"/>
        <end position="57"/>
    </location>
</feature>
<evidence type="ECO:0000313" key="13">
    <source>
        <dbReference type="Proteomes" id="UP000612055"/>
    </source>
</evidence>
<comment type="subcellular location">
    <subcellularLocation>
        <location evidence="10">Endomembrane system</location>
        <topology evidence="10">Single-pass membrane protein</topology>
    </subcellularLocation>
    <subcellularLocation>
        <location evidence="1">Golgi apparatus membrane</location>
    </subcellularLocation>
    <subcellularLocation>
        <location evidence="2">Membrane</location>
        <topology evidence="2">Single-pass type II membrane protein</topology>
    </subcellularLocation>
</comment>
<keyword evidence="5" id="KW-0812">Transmembrane</keyword>
<sequence>MAPNNTKISAETPWRMLLDFHCMVDYTEALERQLAAKAASAAGGAEGEGKEGREEGKGISGSRRGVVWAGGGRYLLANILVGVTYLREALGSKLPVEVIYQGEAEMEPTLARMLTAEKLQPVKLVDASRIPYPSHHRPVEIYGFTSKVWALYAGTSFDEVLLMDADNYPLVPPEEIFEMEEYKQYGNAFWPDFWHSLWTKDDIWHMFGSKAPWEGNPHHRTTESGQVLVNRKRMAVVLEWIWYVNSHRDFTYRMMHGDKDTYKLAFYLAGKLDQFNQVPVYNSMALKDVRDTEHHWKMQSVYQYSFKGLPLFYHQSKFFPHIAGDSRHNLSLTEWLSVPASDRRAMFIHKEGMALWDNETDFEAHRKCGFVPGPDKGISDIMTQCGWKQEETSMPIPVEETSMPIPVVPRSWLPRASASVDALTATFWAVRDRIEALRYKECKDLRGFKVYPGMDRIGDDMSWHTSLKTAYRACVGDAECKAFNLDGWIKRSSTPMVKERNCIWVKLEEGEGEGEEGGEEGGEGKGSRRQAQQRRSLLLRGVEDINQA</sequence>
<gene>
    <name evidence="12" type="ORF">HYH03_016612</name>
</gene>
<accession>A0A835XJZ2</accession>
<dbReference type="GO" id="GO:0000139">
    <property type="term" value="C:Golgi membrane"/>
    <property type="evidence" value="ECO:0007669"/>
    <property type="project" value="UniProtKB-SubCell"/>
</dbReference>
<keyword evidence="4" id="KW-0808">Transferase</keyword>
<evidence type="ECO:0000256" key="4">
    <source>
        <dbReference type="ARBA" id="ARBA00022679"/>
    </source>
</evidence>
<evidence type="ECO:0000313" key="12">
    <source>
        <dbReference type="EMBL" id="KAG2484567.1"/>
    </source>
</evidence>
<dbReference type="Proteomes" id="UP000612055">
    <property type="component" value="Unassembled WGS sequence"/>
</dbReference>
<evidence type="ECO:0000256" key="2">
    <source>
        <dbReference type="ARBA" id="ARBA00004606"/>
    </source>
</evidence>
<evidence type="ECO:0000256" key="9">
    <source>
        <dbReference type="ARBA" id="ARBA00023136"/>
    </source>
</evidence>
<evidence type="ECO:0000256" key="10">
    <source>
        <dbReference type="ARBA" id="ARBA00037847"/>
    </source>
</evidence>
<evidence type="ECO:0000256" key="3">
    <source>
        <dbReference type="ARBA" id="ARBA00009105"/>
    </source>
</evidence>
<keyword evidence="13" id="KW-1185">Reference proteome</keyword>
<keyword evidence="9" id="KW-0472">Membrane</keyword>
<keyword evidence="8" id="KW-0333">Golgi apparatus</keyword>
<protein>
    <submittedName>
        <fullName evidence="12">Uncharacterized protein</fullName>
    </submittedName>
</protein>
<reference evidence="12" key="1">
    <citation type="journal article" date="2020" name="bioRxiv">
        <title>Comparative genomics of Chlamydomonas.</title>
        <authorList>
            <person name="Craig R.J."/>
            <person name="Hasan A.R."/>
            <person name="Ness R.W."/>
            <person name="Keightley P.D."/>
        </authorList>
    </citation>
    <scope>NUCLEOTIDE SEQUENCE</scope>
    <source>
        <strain evidence="12">CCAP 11/70</strain>
    </source>
</reference>
<evidence type="ECO:0000256" key="1">
    <source>
        <dbReference type="ARBA" id="ARBA00004394"/>
    </source>
</evidence>
<evidence type="ECO:0000256" key="5">
    <source>
        <dbReference type="ARBA" id="ARBA00022692"/>
    </source>
</evidence>
<feature type="region of interest" description="Disordered" evidence="11">
    <location>
        <begin position="510"/>
        <end position="548"/>
    </location>
</feature>
<evidence type="ECO:0000256" key="6">
    <source>
        <dbReference type="ARBA" id="ARBA00022968"/>
    </source>
</evidence>
<dbReference type="InterPro" id="IPR029044">
    <property type="entry name" value="Nucleotide-diphossugar_trans"/>
</dbReference>
<name>A0A835XJZ2_9CHLO</name>
<dbReference type="OrthoDB" id="522417at2759"/>
<evidence type="ECO:0000256" key="7">
    <source>
        <dbReference type="ARBA" id="ARBA00022989"/>
    </source>
</evidence>
<dbReference type="EMBL" id="JAEHOE010000147">
    <property type="protein sequence ID" value="KAG2484568.1"/>
    <property type="molecule type" value="Genomic_DNA"/>
</dbReference>
<dbReference type="AlphaFoldDB" id="A0A835XJZ2"/>
<feature type="region of interest" description="Disordered" evidence="11">
    <location>
        <begin position="41"/>
        <end position="61"/>
    </location>
</feature>
<dbReference type="EMBL" id="JAEHOE010000147">
    <property type="protein sequence ID" value="KAG2484567.1"/>
    <property type="molecule type" value="Genomic_DNA"/>
</dbReference>
<dbReference type="PANTHER" id="PTHR31646:SF1">
    <property type="entry name" value="ALPHA-1,2-MANNOSYLTRANSFERASE MNN2"/>
    <property type="match status" value="1"/>
</dbReference>
<dbReference type="EMBL" id="JAEHOE010000147">
    <property type="protein sequence ID" value="KAG2484569.1"/>
    <property type="molecule type" value="Genomic_DNA"/>
</dbReference>
<dbReference type="PANTHER" id="PTHR31646">
    <property type="entry name" value="ALPHA-1,2-MANNOSYLTRANSFERASE MNN2"/>
    <property type="match status" value="1"/>
</dbReference>
<keyword evidence="7" id="KW-1133">Transmembrane helix</keyword>
<dbReference type="GO" id="GO:0046354">
    <property type="term" value="P:mannan biosynthetic process"/>
    <property type="evidence" value="ECO:0007669"/>
    <property type="project" value="TreeGrafter"/>
</dbReference>
<feature type="compositionally biased region" description="Acidic residues" evidence="11">
    <location>
        <begin position="510"/>
        <end position="521"/>
    </location>
</feature>
<organism evidence="12 13">
    <name type="scientific">Edaphochlamys debaryana</name>
    <dbReference type="NCBI Taxonomy" id="47281"/>
    <lineage>
        <taxon>Eukaryota</taxon>
        <taxon>Viridiplantae</taxon>
        <taxon>Chlorophyta</taxon>
        <taxon>core chlorophytes</taxon>
        <taxon>Chlorophyceae</taxon>
        <taxon>CS clade</taxon>
        <taxon>Chlamydomonadales</taxon>
        <taxon>Chlamydomonadales incertae sedis</taxon>
        <taxon>Edaphochlamys</taxon>
    </lineage>
</organism>
<keyword evidence="6" id="KW-0735">Signal-anchor</keyword>
<evidence type="ECO:0000256" key="8">
    <source>
        <dbReference type="ARBA" id="ARBA00023034"/>
    </source>
</evidence>
<dbReference type="InterPro" id="IPR022751">
    <property type="entry name" value="Alpha_mannosyltransferase"/>
</dbReference>
<comment type="similarity">
    <text evidence="3">Belongs to the MNN1/MNT family.</text>
</comment>
<dbReference type="Pfam" id="PF11051">
    <property type="entry name" value="Mannosyl_trans3"/>
    <property type="match status" value="2"/>
</dbReference>